<evidence type="ECO:0000256" key="1">
    <source>
        <dbReference type="ARBA" id="ARBA00022741"/>
    </source>
</evidence>
<proteinExistence type="inferred from homology"/>
<dbReference type="Proteomes" id="UP001629244">
    <property type="component" value="Unassembled WGS sequence"/>
</dbReference>
<organism evidence="7 8">
    <name type="scientific">Sphingomonas plantiphila</name>
    <dbReference type="NCBI Taxonomy" id="3163295"/>
    <lineage>
        <taxon>Bacteria</taxon>
        <taxon>Pseudomonadati</taxon>
        <taxon>Pseudomonadota</taxon>
        <taxon>Alphaproteobacteria</taxon>
        <taxon>Sphingomonadales</taxon>
        <taxon>Sphingomonadaceae</taxon>
        <taxon>Sphingomonas</taxon>
    </lineage>
</organism>
<feature type="binding site" evidence="4">
    <location>
        <position position="105"/>
    </location>
    <ligand>
        <name>ATP</name>
        <dbReference type="ChEBI" id="CHEBI:30616"/>
    </ligand>
</feature>
<dbReference type="InterPro" id="IPR054350">
    <property type="entry name" value="PurT/PurK_preATP-grasp"/>
</dbReference>
<comment type="catalytic activity">
    <reaction evidence="4 5">
        <text>5-amino-1-(5-phospho-beta-D-ribosyl)imidazole + hydrogencarbonate + ATP = 5-carboxyamino-1-(5-phospho-D-ribosyl)imidazole + ADP + phosphate + 2 H(+)</text>
        <dbReference type="Rhea" id="RHEA:19317"/>
        <dbReference type="ChEBI" id="CHEBI:15378"/>
        <dbReference type="ChEBI" id="CHEBI:17544"/>
        <dbReference type="ChEBI" id="CHEBI:30616"/>
        <dbReference type="ChEBI" id="CHEBI:43474"/>
        <dbReference type="ChEBI" id="CHEBI:58730"/>
        <dbReference type="ChEBI" id="CHEBI:137981"/>
        <dbReference type="ChEBI" id="CHEBI:456216"/>
        <dbReference type="EC" id="6.3.4.18"/>
    </reaction>
</comment>
<feature type="binding site" evidence="4">
    <location>
        <position position="194"/>
    </location>
    <ligand>
        <name>ATP</name>
        <dbReference type="ChEBI" id="CHEBI:30616"/>
    </ligand>
</feature>
<dbReference type="Pfam" id="PF02222">
    <property type="entry name" value="ATP-grasp"/>
    <property type="match status" value="1"/>
</dbReference>
<dbReference type="InterPro" id="IPR011054">
    <property type="entry name" value="Rudment_hybrid_motif"/>
</dbReference>
<dbReference type="SUPFAM" id="SSF52440">
    <property type="entry name" value="PreATP-grasp domain"/>
    <property type="match status" value="1"/>
</dbReference>
<dbReference type="Pfam" id="PF22660">
    <property type="entry name" value="RS_preATP-grasp-like"/>
    <property type="match status" value="1"/>
</dbReference>
<reference evidence="7 8" key="1">
    <citation type="submission" date="2024-06" db="EMBL/GenBank/DDBJ databases">
        <authorList>
            <person name="Kaempfer P."/>
            <person name="Viver T."/>
        </authorList>
    </citation>
    <scope>NUCLEOTIDE SEQUENCE [LARGE SCALE GENOMIC DNA]</scope>
    <source>
        <strain evidence="7 8">ST-64</strain>
    </source>
</reference>
<comment type="similarity">
    <text evidence="4 5">Belongs to the PurK/PurT family.</text>
</comment>
<evidence type="ECO:0000256" key="3">
    <source>
        <dbReference type="ARBA" id="ARBA00022840"/>
    </source>
</evidence>
<dbReference type="InterPro" id="IPR005875">
    <property type="entry name" value="PurK"/>
</dbReference>
<dbReference type="InterPro" id="IPR013815">
    <property type="entry name" value="ATP_grasp_subdomain_1"/>
</dbReference>
<evidence type="ECO:0000256" key="5">
    <source>
        <dbReference type="RuleBase" id="RU361200"/>
    </source>
</evidence>
<comment type="caution">
    <text evidence="7">The sequence shown here is derived from an EMBL/GenBank/DDBJ whole genome shotgun (WGS) entry which is preliminary data.</text>
</comment>
<dbReference type="Gene3D" id="3.30.470.20">
    <property type="entry name" value="ATP-grasp fold, B domain"/>
    <property type="match status" value="1"/>
</dbReference>
<comment type="pathway">
    <text evidence="4 5">Purine metabolism; IMP biosynthesis via de novo pathway; 5-amino-1-(5-phospho-D-ribosyl)imidazole-4-carboxylate from 5-amino-1-(5-phospho-D-ribosyl)imidazole (N5-CAIR route): step 1/2.</text>
</comment>
<keyword evidence="3 4" id="KW-0067">ATP-binding</keyword>
<keyword evidence="4 5" id="KW-0436">Ligase</keyword>
<keyword evidence="2 4" id="KW-0658">Purine biosynthesis</keyword>
<evidence type="ECO:0000259" key="6">
    <source>
        <dbReference type="PROSITE" id="PS50975"/>
    </source>
</evidence>
<dbReference type="PANTHER" id="PTHR11609:SF5">
    <property type="entry name" value="PHOSPHORIBOSYLAMINOIMIDAZOLE CARBOXYLASE"/>
    <property type="match status" value="1"/>
</dbReference>
<feature type="binding site" evidence="4">
    <location>
        <begin position="271"/>
        <end position="272"/>
    </location>
    <ligand>
        <name>ATP</name>
        <dbReference type="ChEBI" id="CHEBI:30616"/>
    </ligand>
</feature>
<dbReference type="EMBL" id="JBELQC010000001">
    <property type="protein sequence ID" value="MFL9840778.1"/>
    <property type="molecule type" value="Genomic_DNA"/>
</dbReference>
<dbReference type="NCBIfam" id="NF004679">
    <property type="entry name" value="PRK06019.1-5"/>
    <property type="match status" value="1"/>
</dbReference>
<feature type="binding site" evidence="4">
    <location>
        <begin position="186"/>
        <end position="189"/>
    </location>
    <ligand>
        <name>ATP</name>
        <dbReference type="ChEBI" id="CHEBI:30616"/>
    </ligand>
</feature>
<comment type="subunit">
    <text evidence="4 5">Homodimer.</text>
</comment>
<dbReference type="InterPro" id="IPR003135">
    <property type="entry name" value="ATP-grasp_carboxylate-amine"/>
</dbReference>
<gene>
    <name evidence="4 5" type="primary">purK</name>
    <name evidence="7" type="ORF">ABS767_07390</name>
</gene>
<dbReference type="Pfam" id="PF17769">
    <property type="entry name" value="PurK_C"/>
    <property type="match status" value="1"/>
</dbReference>
<dbReference type="HAMAP" id="MF_01928">
    <property type="entry name" value="PurK"/>
    <property type="match status" value="1"/>
</dbReference>
<dbReference type="Gene3D" id="3.40.50.20">
    <property type="match status" value="1"/>
</dbReference>
<dbReference type="RefSeq" id="WP_408077706.1">
    <property type="nucleotide sequence ID" value="NZ_JBELQC010000001.1"/>
</dbReference>
<evidence type="ECO:0000313" key="8">
    <source>
        <dbReference type="Proteomes" id="UP001629244"/>
    </source>
</evidence>
<dbReference type="PANTHER" id="PTHR11609">
    <property type="entry name" value="PURINE BIOSYNTHESIS PROTEIN 6/7, PUR6/7"/>
    <property type="match status" value="1"/>
</dbReference>
<dbReference type="NCBIfam" id="NF004676">
    <property type="entry name" value="PRK06019.1-2"/>
    <property type="match status" value="1"/>
</dbReference>
<dbReference type="NCBIfam" id="TIGR01161">
    <property type="entry name" value="purK"/>
    <property type="match status" value="1"/>
</dbReference>
<protein>
    <recommendedName>
        <fullName evidence="4 5">N5-carboxyaminoimidazole ribonucleotide synthase</fullName>
        <shortName evidence="4 5">N5-CAIR synthase</shortName>
        <ecNumber evidence="4 5">6.3.4.18</ecNumber>
    </recommendedName>
    <alternativeName>
        <fullName evidence="4 5">5-(carboxyamino)imidazole ribonucleotide synthetase</fullName>
    </alternativeName>
</protein>
<dbReference type="SUPFAM" id="SSF56059">
    <property type="entry name" value="Glutathione synthetase ATP-binding domain-like"/>
    <property type="match status" value="1"/>
</dbReference>
<comment type="function">
    <text evidence="5">Catalyzes the ATP-dependent conversion of 5-aminoimidazole ribonucleotide (AIR) and HCO(3)- to N5-carboxyaminoimidazole ribonucleotide (N5-CAIR).</text>
</comment>
<keyword evidence="1 4" id="KW-0547">Nucleotide-binding</keyword>
<feature type="binding site" evidence="4">
    <location>
        <begin position="150"/>
        <end position="156"/>
    </location>
    <ligand>
        <name>ATP</name>
        <dbReference type="ChEBI" id="CHEBI:30616"/>
    </ligand>
</feature>
<dbReference type="InterPro" id="IPR040686">
    <property type="entry name" value="PurK_C"/>
</dbReference>
<dbReference type="InterPro" id="IPR011761">
    <property type="entry name" value="ATP-grasp"/>
</dbReference>
<dbReference type="InterPro" id="IPR016185">
    <property type="entry name" value="PreATP-grasp_dom_sf"/>
</dbReference>
<name>A0ABW8YKJ3_9SPHN</name>
<dbReference type="Gene3D" id="3.30.1490.20">
    <property type="entry name" value="ATP-grasp fold, A domain"/>
    <property type="match status" value="1"/>
</dbReference>
<feature type="binding site" evidence="4">
    <location>
        <position position="145"/>
    </location>
    <ligand>
        <name>ATP</name>
        <dbReference type="ChEBI" id="CHEBI:30616"/>
    </ligand>
</feature>
<keyword evidence="8" id="KW-1185">Reference proteome</keyword>
<dbReference type="PROSITE" id="PS50975">
    <property type="entry name" value="ATP_GRASP"/>
    <property type="match status" value="1"/>
</dbReference>
<evidence type="ECO:0000256" key="4">
    <source>
        <dbReference type="HAMAP-Rule" id="MF_01928"/>
    </source>
</evidence>
<feature type="domain" description="ATP-grasp" evidence="6">
    <location>
        <begin position="109"/>
        <end position="301"/>
    </location>
</feature>
<evidence type="ECO:0000313" key="7">
    <source>
        <dbReference type="EMBL" id="MFL9840778.1"/>
    </source>
</evidence>
<sequence length="361" mass="38658">MTAIPPGSTLGILGSGQLGRMLAMAAAQLGYRVHIYAPESGPACDVSAAFTQGDYDDPAALFAFADQVDAITFEFENVEPVAIAQLGARRPTRPHSLSLDIARYRVNEKEWAARIGAQTAPWRAVSNLSSLKTALDEIGTPAILKTTLFGYDGKGQARISDPADSAKAWEEIGSPTLESGFPAILEGHVRFFAEFSVIVCRGVDGSSVAWDVPENLHRNGILATSTVPAREAILAQAEKATAYAIAMADKLGHVGVLTCEFFATADGPVFNEMAPRVHNSGHWTIEGAETSQFENHVRAVLGLPLGPVELTGASVEMQNLIGDEVDAWHDLLAQPGAHLHLYGKNDARPGRKMGHVTRLRR</sequence>
<evidence type="ECO:0000256" key="2">
    <source>
        <dbReference type="ARBA" id="ARBA00022755"/>
    </source>
</evidence>
<comment type="function">
    <text evidence="4">Catalyzes the ATP-dependent conversion of 5-aminoimidazole ribonucleotide (AIR) and HCO(3)(-) to N5-carboxyaminoimidazole ribonucleotide (N5-CAIR).</text>
</comment>
<dbReference type="SUPFAM" id="SSF51246">
    <property type="entry name" value="Rudiment single hybrid motif"/>
    <property type="match status" value="1"/>
</dbReference>
<feature type="binding site" evidence="4">
    <location>
        <position position="217"/>
    </location>
    <ligand>
        <name>ATP</name>
        <dbReference type="ChEBI" id="CHEBI:30616"/>
    </ligand>
</feature>
<accession>A0ABW8YKJ3</accession>
<dbReference type="GO" id="GO:0034028">
    <property type="term" value="F:5-(carboxyamino)imidazole ribonucleotide synthase activity"/>
    <property type="evidence" value="ECO:0007669"/>
    <property type="project" value="UniProtKB-EC"/>
</dbReference>
<dbReference type="EC" id="6.3.4.18" evidence="4 5"/>